<dbReference type="PANTHER" id="PTHR31170">
    <property type="entry name" value="BNAC04G53230D PROTEIN"/>
    <property type="match status" value="1"/>
</dbReference>
<dbReference type="PANTHER" id="PTHR31170:SF21">
    <property type="match status" value="1"/>
</dbReference>
<evidence type="ECO:0000313" key="1">
    <source>
        <dbReference type="EMBL" id="BBH07888.1"/>
    </source>
</evidence>
<proteinExistence type="predicted"/>
<dbReference type="AlphaFoldDB" id="A0A4Y1RVI2"/>
<protein>
    <submittedName>
        <fullName evidence="1">Uncharacterized protein</fullName>
    </submittedName>
</protein>
<dbReference type="Pfam" id="PF03140">
    <property type="entry name" value="DUF247"/>
    <property type="match status" value="1"/>
</dbReference>
<reference evidence="1" key="1">
    <citation type="journal article" date="2019" name="Science">
        <title>Mutation of a bHLH transcription factor allowed almond domestication.</title>
        <authorList>
            <person name="Sanchez-Perez R."/>
            <person name="Pavan S."/>
            <person name="Mazzeo R."/>
            <person name="Moldovan C."/>
            <person name="Aiese Cigliano R."/>
            <person name="Del Cueto J."/>
            <person name="Ricciardi F."/>
            <person name="Lotti C."/>
            <person name="Ricciardi L."/>
            <person name="Dicenta F."/>
            <person name="Lopez-Marques R.L."/>
            <person name="Lindberg Moller B."/>
        </authorList>
    </citation>
    <scope>NUCLEOTIDE SEQUENCE</scope>
</reference>
<gene>
    <name evidence="1" type="ORF">Prudu_019939</name>
</gene>
<organism evidence="1">
    <name type="scientific">Prunus dulcis</name>
    <name type="common">Almond</name>
    <name type="synonym">Amygdalus dulcis</name>
    <dbReference type="NCBI Taxonomy" id="3755"/>
    <lineage>
        <taxon>Eukaryota</taxon>
        <taxon>Viridiplantae</taxon>
        <taxon>Streptophyta</taxon>
        <taxon>Embryophyta</taxon>
        <taxon>Tracheophyta</taxon>
        <taxon>Spermatophyta</taxon>
        <taxon>Magnoliopsida</taxon>
        <taxon>eudicotyledons</taxon>
        <taxon>Gunneridae</taxon>
        <taxon>Pentapetalae</taxon>
        <taxon>rosids</taxon>
        <taxon>fabids</taxon>
        <taxon>Rosales</taxon>
        <taxon>Rosaceae</taxon>
        <taxon>Amygdaloideae</taxon>
        <taxon>Amygdaleae</taxon>
        <taxon>Prunus</taxon>
    </lineage>
</organism>
<sequence length="252" mass="29633">MNIVTETVIGWLRESHVKLNYSLLTSMYGWSTGMMEKKMECYTKEKLRLAGIKFKTREAMTFIDIRLCNGLLEIPHIVLDDLCTDLLMNFVAFEQCYTHRSKHFTTYAAFMSCLIRTPADVSFLCDKNIVENYLGTDEEVVHFFKNLGKDVPLDIGEGYLWKLFKDVNEYHRSMWHVRWEGFRFKSLESGSFFVIRFNREFKHCRLTNIQNPKECDNCHEVKEESPKEKIREKIACIPHPCLPHKGQSHGDN</sequence>
<dbReference type="InterPro" id="IPR004158">
    <property type="entry name" value="DUF247_pln"/>
</dbReference>
<name>A0A4Y1RVI2_PRUDU</name>
<accession>A0A4Y1RVI2</accession>
<dbReference type="EMBL" id="AP019303">
    <property type="protein sequence ID" value="BBH07888.1"/>
    <property type="molecule type" value="Genomic_DNA"/>
</dbReference>